<comment type="caution">
    <text evidence="2">The sequence shown here is derived from an EMBL/GenBank/DDBJ whole genome shotgun (WGS) entry which is preliminary data.</text>
</comment>
<dbReference type="Proteomes" id="UP001370758">
    <property type="component" value="Unassembled WGS sequence"/>
</dbReference>
<evidence type="ECO:0000256" key="1">
    <source>
        <dbReference type="SAM" id="MobiDB-lite"/>
    </source>
</evidence>
<gene>
    <name evidence="2" type="ORF">TWF481_004066</name>
</gene>
<sequence>MKGLQLALAGESGKENQGTSLSKFLKRIGGDDVSHKDDGDGNGSLLIGQDPGLRDRAGAAPTGKMGLSAEDEDLAMTMWVMDLRKKNARVWNGTGN</sequence>
<accession>A0AAV9WIE7</accession>
<protein>
    <submittedName>
        <fullName evidence="2">Uncharacterized protein</fullName>
    </submittedName>
</protein>
<dbReference type="AlphaFoldDB" id="A0AAV9WIE7"/>
<evidence type="ECO:0000313" key="2">
    <source>
        <dbReference type="EMBL" id="KAK6509310.1"/>
    </source>
</evidence>
<organism evidence="2 3">
    <name type="scientific">Arthrobotrys musiformis</name>
    <dbReference type="NCBI Taxonomy" id="47236"/>
    <lineage>
        <taxon>Eukaryota</taxon>
        <taxon>Fungi</taxon>
        <taxon>Dikarya</taxon>
        <taxon>Ascomycota</taxon>
        <taxon>Pezizomycotina</taxon>
        <taxon>Orbiliomycetes</taxon>
        <taxon>Orbiliales</taxon>
        <taxon>Orbiliaceae</taxon>
        <taxon>Arthrobotrys</taxon>
    </lineage>
</organism>
<keyword evidence="3" id="KW-1185">Reference proteome</keyword>
<dbReference type="EMBL" id="JAVHJL010000002">
    <property type="protein sequence ID" value="KAK6509310.1"/>
    <property type="molecule type" value="Genomic_DNA"/>
</dbReference>
<feature type="region of interest" description="Disordered" evidence="1">
    <location>
        <begin position="29"/>
        <end position="68"/>
    </location>
</feature>
<reference evidence="2 3" key="1">
    <citation type="submission" date="2023-08" db="EMBL/GenBank/DDBJ databases">
        <authorList>
            <person name="Palmer J.M."/>
        </authorList>
    </citation>
    <scope>NUCLEOTIDE SEQUENCE [LARGE SCALE GENOMIC DNA]</scope>
    <source>
        <strain evidence="2 3">TWF481</strain>
    </source>
</reference>
<feature type="compositionally biased region" description="Basic and acidic residues" evidence="1">
    <location>
        <begin position="29"/>
        <end position="39"/>
    </location>
</feature>
<evidence type="ECO:0000313" key="3">
    <source>
        <dbReference type="Proteomes" id="UP001370758"/>
    </source>
</evidence>
<name>A0AAV9WIE7_9PEZI</name>
<proteinExistence type="predicted"/>